<evidence type="ECO:0000313" key="12">
    <source>
        <dbReference type="EMBL" id="CRK96242.1"/>
    </source>
</evidence>
<feature type="compositionally biased region" description="Low complexity" evidence="9">
    <location>
        <begin position="2639"/>
        <end position="2659"/>
    </location>
</feature>
<feature type="compositionally biased region" description="Low complexity" evidence="9">
    <location>
        <begin position="1352"/>
        <end position="1386"/>
    </location>
</feature>
<dbReference type="GO" id="GO:0008270">
    <property type="term" value="F:zinc ion binding"/>
    <property type="evidence" value="ECO:0007669"/>
    <property type="project" value="UniProtKB-KW"/>
</dbReference>
<evidence type="ECO:0000256" key="8">
    <source>
        <dbReference type="PROSITE-ProRule" id="PRU00146"/>
    </source>
</evidence>
<feature type="compositionally biased region" description="Low complexity" evidence="9">
    <location>
        <begin position="708"/>
        <end position="720"/>
    </location>
</feature>
<feature type="compositionally biased region" description="Basic and acidic residues" evidence="9">
    <location>
        <begin position="986"/>
        <end position="1002"/>
    </location>
</feature>
<dbReference type="FunFam" id="3.30.40.10:FF:000004">
    <property type="entry name" value="Jade family PHD finger 2"/>
    <property type="match status" value="1"/>
</dbReference>
<dbReference type="OrthoDB" id="20839at2759"/>
<feature type="compositionally biased region" description="Basic and acidic residues" evidence="9">
    <location>
        <begin position="866"/>
        <end position="877"/>
    </location>
</feature>
<feature type="compositionally biased region" description="Low complexity" evidence="9">
    <location>
        <begin position="1301"/>
        <end position="1311"/>
    </location>
</feature>
<dbReference type="PROSITE" id="PS50016">
    <property type="entry name" value="ZF_PHD_2"/>
    <property type="match status" value="1"/>
</dbReference>
<feature type="region of interest" description="Disordered" evidence="9">
    <location>
        <begin position="2517"/>
        <end position="2604"/>
    </location>
</feature>
<feature type="compositionally biased region" description="Basic residues" evidence="9">
    <location>
        <begin position="729"/>
        <end position="739"/>
    </location>
</feature>
<feature type="region of interest" description="Disordered" evidence="9">
    <location>
        <begin position="2626"/>
        <end position="2667"/>
    </location>
</feature>
<dbReference type="SUPFAM" id="SSF57903">
    <property type="entry name" value="FYVE/PHD zinc finger"/>
    <property type="match status" value="1"/>
</dbReference>
<feature type="compositionally biased region" description="Basic residues" evidence="9">
    <location>
        <begin position="1288"/>
        <end position="1300"/>
    </location>
</feature>
<feature type="compositionally biased region" description="Low complexity" evidence="9">
    <location>
        <begin position="2517"/>
        <end position="2535"/>
    </location>
</feature>
<accession>A0A1J1I939</accession>
<feature type="compositionally biased region" description="Basic and acidic residues" evidence="9">
    <location>
        <begin position="2442"/>
        <end position="2474"/>
    </location>
</feature>
<feature type="compositionally biased region" description="Basic residues" evidence="9">
    <location>
        <begin position="2475"/>
        <end position="2488"/>
    </location>
</feature>
<evidence type="ECO:0000256" key="7">
    <source>
        <dbReference type="ARBA" id="ARBA00068706"/>
    </source>
</evidence>
<dbReference type="Proteomes" id="UP000183832">
    <property type="component" value="Unassembled WGS sequence"/>
</dbReference>
<evidence type="ECO:0000256" key="1">
    <source>
        <dbReference type="ARBA" id="ARBA00022723"/>
    </source>
</evidence>
<feature type="region of interest" description="Disordered" evidence="9">
    <location>
        <begin position="1694"/>
        <end position="1755"/>
    </location>
</feature>
<feature type="compositionally biased region" description="Polar residues" evidence="9">
    <location>
        <begin position="2543"/>
        <end position="2559"/>
    </location>
</feature>
<dbReference type="PANTHER" id="PTHR13793:SF160">
    <property type="entry name" value="PHD FINGER PROTEIN RHINOCEROS"/>
    <property type="match status" value="1"/>
</dbReference>
<feature type="region of interest" description="Disordered" evidence="9">
    <location>
        <begin position="1891"/>
        <end position="1919"/>
    </location>
</feature>
<feature type="compositionally biased region" description="Low complexity" evidence="9">
    <location>
        <begin position="2581"/>
        <end position="2596"/>
    </location>
</feature>
<feature type="compositionally biased region" description="Basic and acidic residues" evidence="9">
    <location>
        <begin position="1059"/>
        <end position="1114"/>
    </location>
</feature>
<feature type="region of interest" description="Disordered" evidence="9">
    <location>
        <begin position="415"/>
        <end position="444"/>
    </location>
</feature>
<dbReference type="EMBL" id="CVRI01000043">
    <property type="protein sequence ID" value="CRK96242.1"/>
    <property type="molecule type" value="Genomic_DNA"/>
</dbReference>
<feature type="compositionally biased region" description="Low complexity" evidence="9">
    <location>
        <begin position="1182"/>
        <end position="1200"/>
    </location>
</feature>
<evidence type="ECO:0000256" key="6">
    <source>
        <dbReference type="ARBA" id="ARBA00055261"/>
    </source>
</evidence>
<dbReference type="InterPro" id="IPR050701">
    <property type="entry name" value="Histone_Mod_Regulator"/>
</dbReference>
<proteinExistence type="inferred from homology"/>
<dbReference type="FunFam" id="3.30.40.10:FF:000030">
    <property type="entry name" value="Protein Jade-1 isoform 1"/>
    <property type="match status" value="1"/>
</dbReference>
<feature type="region of interest" description="Disordered" evidence="9">
    <location>
        <begin position="2390"/>
        <end position="2490"/>
    </location>
</feature>
<feature type="compositionally biased region" description="Low complexity" evidence="9">
    <location>
        <begin position="1328"/>
        <end position="1342"/>
    </location>
</feature>
<feature type="compositionally biased region" description="Polar residues" evidence="9">
    <location>
        <begin position="837"/>
        <end position="854"/>
    </location>
</feature>
<feature type="compositionally biased region" description="Polar residues" evidence="9">
    <location>
        <begin position="747"/>
        <end position="758"/>
    </location>
</feature>
<feature type="compositionally biased region" description="Polar residues" evidence="9">
    <location>
        <begin position="2057"/>
        <end position="2067"/>
    </location>
</feature>
<feature type="compositionally biased region" description="Polar residues" evidence="9">
    <location>
        <begin position="2567"/>
        <end position="2580"/>
    </location>
</feature>
<dbReference type="PANTHER" id="PTHR13793">
    <property type="entry name" value="PHD FINGER PROTEINS"/>
    <property type="match status" value="1"/>
</dbReference>
<feature type="region of interest" description="Disordered" evidence="9">
    <location>
        <begin position="1129"/>
        <end position="1540"/>
    </location>
</feature>
<feature type="compositionally biased region" description="Basic and acidic residues" evidence="9">
    <location>
        <begin position="1725"/>
        <end position="1736"/>
    </location>
</feature>
<feature type="domain" description="PHD-type" evidence="11">
    <location>
        <begin position="295"/>
        <end position="412"/>
    </location>
</feature>
<feature type="compositionally biased region" description="Polar residues" evidence="9">
    <location>
        <begin position="1514"/>
        <end position="1524"/>
    </location>
</feature>
<dbReference type="PROSITE" id="PS01359">
    <property type="entry name" value="ZF_PHD_1"/>
    <property type="match status" value="1"/>
</dbReference>
<dbReference type="InterPro" id="IPR013083">
    <property type="entry name" value="Znf_RING/FYVE/PHD"/>
</dbReference>
<reference evidence="12 13" key="1">
    <citation type="submission" date="2015-04" db="EMBL/GenBank/DDBJ databases">
        <authorList>
            <person name="Syromyatnikov M.Y."/>
            <person name="Popov V.N."/>
        </authorList>
    </citation>
    <scope>NUCLEOTIDE SEQUENCE [LARGE SCALE GENOMIC DNA]</scope>
</reference>
<dbReference type="Pfam" id="PF13832">
    <property type="entry name" value="zf-HC5HC2H_2"/>
    <property type="match status" value="1"/>
</dbReference>
<dbReference type="CDD" id="cd15707">
    <property type="entry name" value="ePHD_RNO"/>
    <property type="match status" value="1"/>
</dbReference>
<gene>
    <name evidence="12" type="ORF">CLUMA_CG009669</name>
</gene>
<name>A0A1J1I939_9DIPT</name>
<dbReference type="InterPro" id="IPR001965">
    <property type="entry name" value="Znf_PHD"/>
</dbReference>
<feature type="compositionally biased region" description="Low complexity" evidence="9">
    <location>
        <begin position="419"/>
        <end position="436"/>
    </location>
</feature>
<feature type="region of interest" description="Disordered" evidence="9">
    <location>
        <begin position="932"/>
        <end position="1016"/>
    </location>
</feature>
<evidence type="ECO:0000256" key="3">
    <source>
        <dbReference type="ARBA" id="ARBA00022771"/>
    </source>
</evidence>
<sequence>MSQRGKRPNTNALGVEGSTPVKRRKGRPPTVSIDTEDFATPSTSNGGGHNSSSVWQARPHLDLKMSSIYNRSAPEAPAELFRKDLISAMKLPDSEPLSHEEYWVITDQWKQEWERGVQVPVNPDSLPEPIVRSISENYYKGRQDFKLPKNKYIRITKDENFSHDKNYLSNTPAMADSVCSYDLDQLDEAWLKEFNGERSLCGLPPVNEEQFERIIEELETRCHDKIQAIMKSEDGLGIEYDETVICDVCRSPDSEDANEMVFCDNCNICVHQACYGITTIPSGNWLCRTCSMGQKPDCVLCPNKGGAMKSTRSGQKWAHVSCALWIPEVSIGSVDRMEPITKISSIPQSRWALVCVLCRERVGACIQCSVKTCKTAYHVTCAFQHGLEMRAIIEDENAEDGVKLRSYCQKHSVKKEPKNSANAEKASASASVSVSASEDEEKVVTNNKNKIRKEMTTEERNHARLTRLVEIQSEFDKHVSVKDISCHLLDVDQEGINHIYNYWILKRKAGGNDPLLLPKAGDVDVMSQTDQEQADIEKMKMFVHLRQDLERVRNLCYMVSRREKLSRSFFKMREQIFQKQIAVLSCHKKTTKLDDASIKATMEANHGPSIYDVLYSSKSVRENAGVMRIEEMIDSILGHTSNKSNKEINGNVVVRKDKQDAVSRYSKLFNGGTNAAAVNKKLNNIYDSLSSDSDVSSSKHLQRRKSHLTSSSLSASSASTSEDELPPTIKRKSPVKSKVHLPPPPQQTSIVVAPSSTQPKKKGRPPGSTKQAVAEKRRQMNALNSTKDKTKSFSVDSSSEDDNNTRNHKNLRTRPLTTDDDQNMHLTDESDELVPIRNSSGHSIPTTGNAKRIQSSAIYSDSDSSSSDKDNKTDHTVSDSQQQPFRTKAAMKEFNINEILPFDKAKKKVDVETVVETSKKVIGHTKKFSALSPTSTTTAQNKKIPPLRRESTAKASRRISRTKQITTTSLSSDSEVDDVPTSTTKSSKDNNKTTTNRKKEIPSDFLVVPQREAAKKASENLMKTNSALMVQSISGTASEKNRREIREKLDETVMSSKVGEIERENQKESKVKSASKKDSKKSKEETKKETKKEKVDIKATSEVAAEKEKEDKVHTDFATDFLPYVPQRQAAKKAAEHIKGLGTSQPLPVSLPVEEKVKSSLASTKKATSVVERRKSVAVDLSSSSTSSTSSGSDTASSSESESEQESHSKATEKVSSLPTKASTKSLPARRPSAAVGLKPKPKDSPFLDKAAKSSVVVESSSSSSSSDSDSSTSDRPNTTRLSEKGNNHKGRASTKKSPSKKSSASTTSSPVKKEIDKSIATPKRRTSTIAKASSTTTSTTSNRSPQKSLHESTATSETSAVTSSRKRSTSIATSSSKVSSNNNKSRTTESSKGDLVKLPDKGQSCVDVNEVNENVGANKKSQSSLDLSNKKRKTSVAISSPTKDEIQDQVKEQRDSTLRRSSRSEQISTTKVTAQEKSLLKSPKIHSSLDSSPSKSKEAQKLLKTPTKKSPTEEVSQVKLTSASEDKTMKKVHDEKKNDVDRSEVTMDIDESLAQRKIISENKLIDIKESILKPPTSVGAASSSPMVSIPTANLNNSKTSSDEAFNKILQDDSRVLNTPKSIFLIDKVAAKEDTERETLTFIEKLRQRKPNVVNIADNNNIVNDKIITENPIKLSPCMHQNENKNTPKREILDPHQQQQQQVTNPQQQQPVINKAIGSPSPVISKKDQEFNDLKKTSPWHQQSHLSSSGPDNNYQRNILTSSTNNNNKMNSAIEQPPAPASCMMMQQQQSNVVKRNQPGMENVNLINDLNQQFLKNATYQQFPHKGPMTNDFSASMHPHNMPGSFNSFNFSDNASQFTGAVSLFPPADMNVQVPFPSPGQAMFAPNFTNNFTNTPQPQSNVDHPLMMPSGLQNKPNSAEMMSNNLRFGAQQNFCAPTITQQSQQQQQLQSSSSSLVDLGGRQQKGVSDNNPNNEQNVSEKVETQKKSPSKSTRSSPRNSTPTHVGVKTPQKSPSKSPRQPSTPALTVEPISRQNSTQKGKTTPNINETTKQRKSRTNSQASPASTPSEHRGVSAGTTAASGGGKGRGRGSKNSKTRFPQTTMPFIPFSGNDYVTINKKLVGTVYDFSADDEFNQTSSVENLRAMRDRPVDMRTYNSYDSTNDSYNSQLLGAFASNTVDQTLNEIDEEQEKELQTALKASNDKQKTPTNAITNDDKSQQSLLEMSNIVEESVDSEASFAKVSLSDSRNQLKLKIKGPLAHPDLHFNASVNPIVPQNISSGASKRQMRKKELLQQYWNQGLNIDQEQPNPQSVEHHTVSNLPRIGGIPKAVDSMSLGLLKDEFQDFNYAEYKKRKRFALDVDIGTSNNSNVSNAVNDIDPIALDYNKKRRNRANRGGQQQMNTMNANPPPKLKIKIGSDIMETSGSDLPPKKRHIAAPPSYQDLKRDSMNFRKKMMDEFSEEKNKEHRTKEEKREKKDKKKKKEKKEKKKSVEIVHTPVVKGAPVKLILKIGNKSMSTVSNTSAENSNSSELNKSAPPLKLKISRSSQGNGEYNILNTKDTISKVTEKQQPTNVGNSSIGHSDTMTMVTSTPVTSSSNNNLQPPIIDASDIKKSFETKKLEVSLERLEDNEKSLSFLKGTTSTATTTTTTASNENSAATSVSKDCEVR</sequence>
<dbReference type="SMART" id="SM00249">
    <property type="entry name" value="PHD"/>
    <property type="match status" value="2"/>
</dbReference>
<dbReference type="GO" id="GO:0006357">
    <property type="term" value="P:regulation of transcription by RNA polymerase II"/>
    <property type="evidence" value="ECO:0007669"/>
    <property type="project" value="TreeGrafter"/>
</dbReference>
<feature type="region of interest" description="Disordered" evidence="9">
    <location>
        <begin position="1032"/>
        <end position="1114"/>
    </location>
</feature>
<feature type="compositionally biased region" description="Polar residues" evidence="9">
    <location>
        <begin position="1465"/>
        <end position="1477"/>
    </location>
</feature>
<feature type="compositionally biased region" description="Polar residues" evidence="9">
    <location>
        <begin position="1214"/>
        <end position="1226"/>
    </location>
</feature>
<feature type="compositionally biased region" description="Low complexity" evidence="9">
    <location>
        <begin position="1941"/>
        <end position="1956"/>
    </location>
</feature>
<feature type="compositionally biased region" description="Basic and acidic residues" evidence="9">
    <location>
        <begin position="1525"/>
        <end position="1540"/>
    </location>
</feature>
<dbReference type="PROSITE" id="PS51805">
    <property type="entry name" value="EPHD"/>
    <property type="match status" value="1"/>
</dbReference>
<dbReference type="Pfam" id="PF10513">
    <property type="entry name" value="EPL1"/>
    <property type="match status" value="1"/>
</dbReference>
<comment type="similarity">
    <text evidence="5">Belongs to the JADE family.</text>
</comment>
<evidence type="ECO:0000256" key="9">
    <source>
        <dbReference type="SAM" id="MobiDB-lite"/>
    </source>
</evidence>
<dbReference type="InterPro" id="IPR019787">
    <property type="entry name" value="Znf_PHD-finger"/>
</dbReference>
<dbReference type="Gene3D" id="3.30.40.10">
    <property type="entry name" value="Zinc/RING finger domain, C3HC4 (zinc finger)"/>
    <property type="match status" value="2"/>
</dbReference>
<evidence type="ECO:0000256" key="4">
    <source>
        <dbReference type="ARBA" id="ARBA00022833"/>
    </source>
</evidence>
<evidence type="ECO:0000256" key="2">
    <source>
        <dbReference type="ARBA" id="ARBA00022737"/>
    </source>
</evidence>
<feature type="compositionally biased region" description="Basic and acidic residues" evidence="9">
    <location>
        <begin position="1241"/>
        <end position="1252"/>
    </location>
</feature>
<comment type="function">
    <text evidence="6">May function as a negative regulator of the EGFR/Ras/MAPK signaling pathway during eye development.</text>
</comment>
<feature type="compositionally biased region" description="Low complexity" evidence="9">
    <location>
        <begin position="1990"/>
        <end position="2024"/>
    </location>
</feature>
<keyword evidence="3 8" id="KW-0863">Zinc-finger</keyword>
<dbReference type="Pfam" id="PF13831">
    <property type="entry name" value="PHD_2"/>
    <property type="match status" value="1"/>
</dbReference>
<dbReference type="InterPro" id="IPR019542">
    <property type="entry name" value="Enhancer_polycomb-like_N"/>
</dbReference>
<keyword evidence="2" id="KW-0677">Repeat</keyword>
<dbReference type="InterPro" id="IPR034732">
    <property type="entry name" value="EPHD"/>
</dbReference>
<dbReference type="CDD" id="cd15573">
    <property type="entry name" value="PHD_JADE"/>
    <property type="match status" value="1"/>
</dbReference>
<feature type="compositionally biased region" description="Basic and acidic residues" evidence="9">
    <location>
        <begin position="1039"/>
        <end position="1051"/>
    </location>
</feature>
<feature type="region of interest" description="Disordered" evidence="9">
    <location>
        <begin position="690"/>
        <end position="887"/>
    </location>
</feature>
<dbReference type="STRING" id="568069.A0A1J1I939"/>
<feature type="compositionally biased region" description="Polar residues" evidence="9">
    <location>
        <begin position="932"/>
        <end position="941"/>
    </location>
</feature>
<feature type="compositionally biased region" description="Basic and acidic residues" evidence="9">
    <location>
        <begin position="1387"/>
        <end position="1401"/>
    </location>
</feature>
<protein>
    <recommendedName>
        <fullName evidence="7">PHD finger protein rhinoceros</fullName>
    </recommendedName>
</protein>
<feature type="compositionally biased region" description="Polar residues" evidence="9">
    <location>
        <begin position="2032"/>
        <end position="2049"/>
    </location>
</feature>
<feature type="compositionally biased region" description="Polar residues" evidence="9">
    <location>
        <begin position="962"/>
        <end position="973"/>
    </location>
</feature>
<feature type="compositionally biased region" description="Polar residues" evidence="9">
    <location>
        <begin position="1739"/>
        <end position="1755"/>
    </location>
</feature>
<feature type="compositionally biased region" description="Low complexity" evidence="9">
    <location>
        <begin position="1159"/>
        <end position="1170"/>
    </location>
</feature>
<keyword evidence="1" id="KW-0479">Metal-binding</keyword>
<evidence type="ECO:0000259" key="10">
    <source>
        <dbReference type="PROSITE" id="PS50016"/>
    </source>
</evidence>
<keyword evidence="13" id="KW-1185">Reference proteome</keyword>
<evidence type="ECO:0000313" key="13">
    <source>
        <dbReference type="Proteomes" id="UP000183832"/>
    </source>
</evidence>
<feature type="compositionally biased region" description="Basic and acidic residues" evidence="9">
    <location>
        <begin position="1443"/>
        <end position="1459"/>
    </location>
</feature>
<feature type="compositionally biased region" description="Low complexity" evidence="9">
    <location>
        <begin position="855"/>
        <end position="865"/>
    </location>
</feature>
<dbReference type="InterPro" id="IPR011011">
    <property type="entry name" value="Znf_FYVE_PHD"/>
</dbReference>
<evidence type="ECO:0000256" key="5">
    <source>
        <dbReference type="ARBA" id="ARBA00038371"/>
    </source>
</evidence>
<feature type="region of interest" description="Disordered" evidence="9">
    <location>
        <begin position="1939"/>
        <end position="2103"/>
    </location>
</feature>
<feature type="compositionally biased region" description="Basic residues" evidence="9">
    <location>
        <begin position="2086"/>
        <end position="2095"/>
    </location>
</feature>
<feature type="compositionally biased region" description="Low complexity" evidence="9">
    <location>
        <begin position="1482"/>
        <end position="1495"/>
    </location>
</feature>
<dbReference type="InterPro" id="IPR019786">
    <property type="entry name" value="Zinc_finger_PHD-type_CS"/>
</dbReference>
<feature type="domain" description="PHD-type" evidence="10">
    <location>
        <begin position="243"/>
        <end position="293"/>
    </location>
</feature>
<keyword evidence="4" id="KW-0862">Zinc</keyword>
<evidence type="ECO:0000259" key="11">
    <source>
        <dbReference type="PROSITE" id="PS51805"/>
    </source>
</evidence>
<feature type="compositionally biased region" description="Low complexity" evidence="9">
    <location>
        <begin position="1697"/>
        <end position="1712"/>
    </location>
</feature>
<feature type="region of interest" description="Disordered" evidence="9">
    <location>
        <begin position="1"/>
        <end position="54"/>
    </location>
</feature>
<feature type="compositionally biased region" description="Low complexity" evidence="9">
    <location>
        <begin position="1254"/>
        <end position="1275"/>
    </location>
</feature>
<feature type="compositionally biased region" description="Polar residues" evidence="9">
    <location>
        <begin position="1965"/>
        <end position="1977"/>
    </location>
</feature>
<organism evidence="12 13">
    <name type="scientific">Clunio marinus</name>
    <dbReference type="NCBI Taxonomy" id="568069"/>
    <lineage>
        <taxon>Eukaryota</taxon>
        <taxon>Metazoa</taxon>
        <taxon>Ecdysozoa</taxon>
        <taxon>Arthropoda</taxon>
        <taxon>Hexapoda</taxon>
        <taxon>Insecta</taxon>
        <taxon>Pterygota</taxon>
        <taxon>Neoptera</taxon>
        <taxon>Endopterygota</taxon>
        <taxon>Diptera</taxon>
        <taxon>Nematocera</taxon>
        <taxon>Chironomoidea</taxon>
        <taxon>Chironomidae</taxon>
        <taxon>Clunio</taxon>
    </lineage>
</organism>